<reference evidence="2 3" key="1">
    <citation type="journal article" date="2019" name="Int. J. Syst. Evol. Microbiol.">
        <title>The Global Catalogue of Microorganisms (GCM) 10K type strain sequencing project: providing services to taxonomists for standard genome sequencing and annotation.</title>
        <authorList>
            <consortium name="The Broad Institute Genomics Platform"/>
            <consortium name="The Broad Institute Genome Sequencing Center for Infectious Disease"/>
            <person name="Wu L."/>
            <person name="Ma J."/>
        </authorList>
    </citation>
    <scope>NUCLEOTIDE SEQUENCE [LARGE SCALE GENOMIC DNA]</scope>
    <source>
        <strain evidence="2 3">JCM 13595</strain>
    </source>
</reference>
<dbReference type="EMBL" id="BAAAMN010000045">
    <property type="protein sequence ID" value="GAA2040385.1"/>
    <property type="molecule type" value="Genomic_DNA"/>
</dbReference>
<keyword evidence="1" id="KW-0812">Transmembrane</keyword>
<organism evidence="2 3">
    <name type="scientific">Yaniella flava</name>
    <dbReference type="NCBI Taxonomy" id="287930"/>
    <lineage>
        <taxon>Bacteria</taxon>
        <taxon>Bacillati</taxon>
        <taxon>Actinomycetota</taxon>
        <taxon>Actinomycetes</taxon>
        <taxon>Micrococcales</taxon>
        <taxon>Micrococcaceae</taxon>
        <taxon>Yaniella</taxon>
    </lineage>
</organism>
<feature type="transmembrane region" description="Helical" evidence="1">
    <location>
        <begin position="20"/>
        <end position="40"/>
    </location>
</feature>
<evidence type="ECO:0000256" key="1">
    <source>
        <dbReference type="SAM" id="Phobius"/>
    </source>
</evidence>
<dbReference type="Proteomes" id="UP001501461">
    <property type="component" value="Unassembled WGS sequence"/>
</dbReference>
<dbReference type="RefSeq" id="WP_343958383.1">
    <property type="nucleotide sequence ID" value="NZ_BAAAMN010000045.1"/>
</dbReference>
<evidence type="ECO:0000313" key="2">
    <source>
        <dbReference type="EMBL" id="GAA2040385.1"/>
    </source>
</evidence>
<sequence>MSSSPETAQHDDGDDVSTTYRSIAIILALVVIMGLGYGLVDTGINAAALFTE</sequence>
<keyword evidence="3" id="KW-1185">Reference proteome</keyword>
<protein>
    <submittedName>
        <fullName evidence="2">Uncharacterized protein</fullName>
    </submittedName>
</protein>
<keyword evidence="1" id="KW-1133">Transmembrane helix</keyword>
<accession>A0ABN2UNI5</accession>
<evidence type="ECO:0000313" key="3">
    <source>
        <dbReference type="Proteomes" id="UP001501461"/>
    </source>
</evidence>
<name>A0ABN2UNI5_9MICC</name>
<keyword evidence="1" id="KW-0472">Membrane</keyword>
<comment type="caution">
    <text evidence="2">The sequence shown here is derived from an EMBL/GenBank/DDBJ whole genome shotgun (WGS) entry which is preliminary data.</text>
</comment>
<proteinExistence type="predicted"/>
<gene>
    <name evidence="2" type="ORF">GCM10009720_21030</name>
</gene>